<proteinExistence type="predicted"/>
<gene>
    <name evidence="3" type="ORF">BIU88_02125</name>
</gene>
<dbReference type="STRING" id="274537.BIU88_02125"/>
<reference evidence="3" key="1">
    <citation type="submission" date="2016-09" db="EMBL/GenBank/DDBJ databases">
        <title>Genome sequence of Chlorobaculum limnaeum.</title>
        <authorList>
            <person name="Liu Z."/>
            <person name="Tank M."/>
            <person name="Bryant D.A."/>
        </authorList>
    </citation>
    <scope>NUCLEOTIDE SEQUENCE [LARGE SCALE GENOMIC DNA]</scope>
    <source>
        <strain evidence="3">DSM 1677</strain>
    </source>
</reference>
<dbReference type="Pfam" id="PF07332">
    <property type="entry name" value="Phage_holin_3_6"/>
    <property type="match status" value="1"/>
</dbReference>
<name>A0A1D8D992_CHLLM</name>
<feature type="transmembrane region" description="Helical" evidence="2">
    <location>
        <begin position="89"/>
        <end position="108"/>
    </location>
</feature>
<keyword evidence="2" id="KW-0472">Membrane</keyword>
<keyword evidence="4" id="KW-1185">Reference proteome</keyword>
<feature type="compositionally biased region" description="Basic and acidic residues" evidence="1">
    <location>
        <begin position="1"/>
        <end position="18"/>
    </location>
</feature>
<dbReference type="EMBL" id="CP017305">
    <property type="protein sequence ID" value="AOS84968.1"/>
    <property type="molecule type" value="Genomic_DNA"/>
</dbReference>
<dbReference type="AlphaFoldDB" id="A0A1D8D992"/>
<protein>
    <recommendedName>
        <fullName evidence="5">Phage holin family protein</fullName>
    </recommendedName>
</protein>
<dbReference type="InterPro" id="IPR009937">
    <property type="entry name" value="Phage_holin_3_6"/>
</dbReference>
<feature type="transmembrane region" description="Helical" evidence="2">
    <location>
        <begin position="55"/>
        <end position="83"/>
    </location>
</feature>
<evidence type="ECO:0008006" key="5">
    <source>
        <dbReference type="Google" id="ProtNLM"/>
    </source>
</evidence>
<evidence type="ECO:0000313" key="3">
    <source>
        <dbReference type="EMBL" id="AOS84968.1"/>
    </source>
</evidence>
<evidence type="ECO:0000256" key="2">
    <source>
        <dbReference type="SAM" id="Phobius"/>
    </source>
</evidence>
<dbReference type="Proteomes" id="UP000095185">
    <property type="component" value="Chromosome"/>
</dbReference>
<evidence type="ECO:0000313" key="4">
    <source>
        <dbReference type="Proteomes" id="UP000095185"/>
    </source>
</evidence>
<sequence>MKQEPAKASRKEERDRPRKGIPGLIDSTVTSTIEDFKAIIDAKLELFRIEMTEKVALVSALVLLLVVLMIGVAYLITTIALLFGELFGHVWLGYLLVSMVFILTFAFFTKIKPNALKNFIHKILLSAND</sequence>
<keyword evidence="2" id="KW-1133">Transmembrane helix</keyword>
<dbReference type="RefSeq" id="WP_069811327.1">
    <property type="nucleotide sequence ID" value="NZ_CP017305.1"/>
</dbReference>
<accession>A0A1D8D992</accession>
<dbReference type="KEGG" id="clz:BIU88_02125"/>
<organism evidence="3 4">
    <name type="scientific">Chlorobaculum limnaeum</name>
    <dbReference type="NCBI Taxonomy" id="274537"/>
    <lineage>
        <taxon>Bacteria</taxon>
        <taxon>Pseudomonadati</taxon>
        <taxon>Chlorobiota</taxon>
        <taxon>Chlorobiia</taxon>
        <taxon>Chlorobiales</taxon>
        <taxon>Chlorobiaceae</taxon>
        <taxon>Chlorobaculum</taxon>
    </lineage>
</organism>
<evidence type="ECO:0000256" key="1">
    <source>
        <dbReference type="SAM" id="MobiDB-lite"/>
    </source>
</evidence>
<keyword evidence="2" id="KW-0812">Transmembrane</keyword>
<feature type="region of interest" description="Disordered" evidence="1">
    <location>
        <begin position="1"/>
        <end position="22"/>
    </location>
</feature>